<name>A0ABR8VQC6_9BACI</name>
<dbReference type="RefSeq" id="WP_191815286.1">
    <property type="nucleotide sequence ID" value="NZ_JACSPV010000042.1"/>
</dbReference>
<gene>
    <name evidence="2" type="ORF">H9631_18030</name>
</gene>
<evidence type="ECO:0000313" key="3">
    <source>
        <dbReference type="Proteomes" id="UP000648182"/>
    </source>
</evidence>
<evidence type="ECO:0008006" key="4">
    <source>
        <dbReference type="Google" id="ProtNLM"/>
    </source>
</evidence>
<proteinExistence type="predicted"/>
<accession>A0ABR8VQC6</accession>
<feature type="transmembrane region" description="Helical" evidence="1">
    <location>
        <begin position="12"/>
        <end position="30"/>
    </location>
</feature>
<protein>
    <recommendedName>
        <fullName evidence="4">Lipoprotein</fullName>
    </recommendedName>
</protein>
<reference evidence="2 3" key="1">
    <citation type="submission" date="2020-08" db="EMBL/GenBank/DDBJ databases">
        <title>A Genomic Blueprint of the Chicken Gut Microbiome.</title>
        <authorList>
            <person name="Gilroy R."/>
            <person name="Ravi A."/>
            <person name="Getino M."/>
            <person name="Pursley I."/>
            <person name="Horton D.L."/>
            <person name="Alikhan N.-F."/>
            <person name="Baker D."/>
            <person name="Gharbi K."/>
            <person name="Hall N."/>
            <person name="Watson M."/>
            <person name="Adriaenssens E.M."/>
            <person name="Foster-Nyarko E."/>
            <person name="Jarju S."/>
            <person name="Secka A."/>
            <person name="Antonio M."/>
            <person name="Oren A."/>
            <person name="Chaudhuri R."/>
            <person name="La Ragione R.M."/>
            <person name="Hildebrand F."/>
            <person name="Pallen M.J."/>
        </authorList>
    </citation>
    <scope>NUCLEOTIDE SEQUENCE [LARGE SCALE GENOMIC DNA]</scope>
    <source>
        <strain evidence="2 3">Sa1BUA2</strain>
    </source>
</reference>
<organism evidence="2 3">
    <name type="scientific">Bacillus norwichensis</name>
    <dbReference type="NCBI Taxonomy" id="2762217"/>
    <lineage>
        <taxon>Bacteria</taxon>
        <taxon>Bacillati</taxon>
        <taxon>Bacillota</taxon>
        <taxon>Bacilli</taxon>
        <taxon>Bacillales</taxon>
        <taxon>Bacillaceae</taxon>
        <taxon>Bacillus</taxon>
    </lineage>
</organism>
<evidence type="ECO:0000256" key="1">
    <source>
        <dbReference type="SAM" id="Phobius"/>
    </source>
</evidence>
<evidence type="ECO:0000313" key="2">
    <source>
        <dbReference type="EMBL" id="MBD8006968.1"/>
    </source>
</evidence>
<keyword evidence="1" id="KW-0472">Membrane</keyword>
<dbReference type="EMBL" id="JACSPV010000042">
    <property type="protein sequence ID" value="MBD8006968.1"/>
    <property type="molecule type" value="Genomic_DNA"/>
</dbReference>
<keyword evidence="3" id="KW-1185">Reference proteome</keyword>
<keyword evidence="1" id="KW-1133">Transmembrane helix</keyword>
<comment type="caution">
    <text evidence="2">The sequence shown here is derived from an EMBL/GenBank/DDBJ whole genome shotgun (WGS) entry which is preliminary data.</text>
</comment>
<dbReference type="Proteomes" id="UP000648182">
    <property type="component" value="Unassembled WGS sequence"/>
</dbReference>
<keyword evidence="1" id="KW-0812">Transmembrane</keyword>
<sequence length="145" mass="16649">MEGFTCIKKNVIILIIILLSFIGCLHLKNINAGNKVEQTKIIESKASWSVELEQQKSKEPDLYQAYKIKVKNTGKTTTLVEINVTHPFKKDAKVIFPRETSELGPGKTYEMGEIYAMNNHPQKYIVDLIWEEKNIQFEETFTVGK</sequence>